<feature type="compositionally biased region" description="Basic and acidic residues" evidence="1">
    <location>
        <begin position="24"/>
        <end position="33"/>
    </location>
</feature>
<dbReference type="HOGENOM" id="CLU_591392_0_0_11"/>
<feature type="transmembrane region" description="Helical" evidence="2">
    <location>
        <begin position="313"/>
        <end position="334"/>
    </location>
</feature>
<feature type="region of interest" description="Disordered" evidence="1">
    <location>
        <begin position="1"/>
        <end position="33"/>
    </location>
</feature>
<reference evidence="3 4" key="1">
    <citation type="submission" date="2013-06" db="EMBL/GenBank/DDBJ databases">
        <authorList>
            <person name="Weinstock G."/>
            <person name="Sodergren E."/>
            <person name="Lobos E.A."/>
            <person name="Fulton L."/>
            <person name="Fulton R."/>
            <person name="Courtney L."/>
            <person name="Fronick C."/>
            <person name="O'Laughlin M."/>
            <person name="Godfrey J."/>
            <person name="Wilson R.M."/>
            <person name="Miner T."/>
            <person name="Farmer C."/>
            <person name="Delehaunty K."/>
            <person name="Cordes M."/>
            <person name="Minx P."/>
            <person name="Tomlinson C."/>
            <person name="Chen J."/>
            <person name="Wollam A."/>
            <person name="Pepin K.H."/>
            <person name="Bhonagiri V."/>
            <person name="Zhang X."/>
            <person name="Warren W."/>
            <person name="Mitreva M."/>
            <person name="Mardis E.R."/>
            <person name="Wilson R.K."/>
        </authorList>
    </citation>
    <scope>NUCLEOTIDE SEQUENCE [LARGE SCALE GENOMIC DNA]</scope>
    <source>
        <strain evidence="3 4">F0510</strain>
    </source>
</reference>
<evidence type="ECO:0000256" key="2">
    <source>
        <dbReference type="SAM" id="Phobius"/>
    </source>
</evidence>
<dbReference type="Proteomes" id="UP000016498">
    <property type="component" value="Unassembled WGS sequence"/>
</dbReference>
<dbReference type="OrthoDB" id="3258018at2"/>
<name>U1Q0B0_9ACTO</name>
<keyword evidence="2" id="KW-0812">Transmembrane</keyword>
<protein>
    <recommendedName>
        <fullName evidence="5">Glycosyltransferase RgtA/B/C/D-like domain-containing protein</fullName>
    </recommendedName>
</protein>
<gene>
    <name evidence="3" type="ORF">HMPREF1549_02692</name>
</gene>
<feature type="transmembrane region" description="Helical" evidence="2">
    <location>
        <begin position="233"/>
        <end position="250"/>
    </location>
</feature>
<evidence type="ECO:0000256" key="1">
    <source>
        <dbReference type="SAM" id="MobiDB-lite"/>
    </source>
</evidence>
<organism evidence="3 4">
    <name type="scientific">Actinomyces johnsonii F0510</name>
    <dbReference type="NCBI Taxonomy" id="1227262"/>
    <lineage>
        <taxon>Bacteria</taxon>
        <taxon>Bacillati</taxon>
        <taxon>Actinomycetota</taxon>
        <taxon>Actinomycetes</taxon>
        <taxon>Actinomycetales</taxon>
        <taxon>Actinomycetaceae</taxon>
        <taxon>Actinomyces</taxon>
    </lineage>
</organism>
<feature type="transmembrane region" description="Helical" evidence="2">
    <location>
        <begin position="203"/>
        <end position="221"/>
    </location>
</feature>
<accession>U1Q0B0</accession>
<sequence>METSHVEQTPAEESSESAAEEPSDVDHDKNADDNRGLRARLSGRILAFPQVQWIALSGLFALISGILTYRFMERHLPLSVVDEFQYIDAVNKAQRWDVVFTGDKTDQYARVLAACRGVGYGDPSKLIYQGTCAPYVPDSDTFIYGYTSADIHSPAYFFLTGWMSWPLQRFFHMELITAARLTGAVWLWLGMVALAWMLRRLGARWGVAVALPIAVASMPGFRLTNAYVTPDALNLLAGTLIIASMVLYVRGEWSIWPFIGISIVFSFVKFQNVFCVVAALVFLAWYTITVLVRRRLRRDGEATDGESRLRLPRLWEAIALVVLPLAGSTIWMVIRAHTVAAVVDRPPLDPPANLDGLTVFSSLDDAYQLVFAGTGWSGLTSPWSVFPNVLVALLIAGAVATAMFDVKTTVIERAFARSALLSCTAVGPMTILFFAIVFGARTGVLNRYVMVLIPVLAVPLCGRLTGKAAQGLLMIFAVGALYYAAHFAYIN</sequence>
<proteinExistence type="predicted"/>
<dbReference type="PATRIC" id="fig|1227262.3.peg.2188"/>
<evidence type="ECO:0008006" key="5">
    <source>
        <dbReference type="Google" id="ProtNLM"/>
    </source>
</evidence>
<evidence type="ECO:0000313" key="3">
    <source>
        <dbReference type="EMBL" id="ERH16051.1"/>
    </source>
</evidence>
<feature type="transmembrane region" description="Helical" evidence="2">
    <location>
        <begin position="178"/>
        <end position="197"/>
    </location>
</feature>
<feature type="transmembrane region" description="Helical" evidence="2">
    <location>
        <begin position="385"/>
        <end position="406"/>
    </location>
</feature>
<feature type="transmembrane region" description="Helical" evidence="2">
    <location>
        <begin position="270"/>
        <end position="292"/>
    </location>
</feature>
<keyword evidence="2" id="KW-1133">Transmembrane helix</keyword>
<feature type="transmembrane region" description="Helical" evidence="2">
    <location>
        <begin position="471"/>
        <end position="490"/>
    </location>
</feature>
<evidence type="ECO:0000313" key="4">
    <source>
        <dbReference type="Proteomes" id="UP000016498"/>
    </source>
</evidence>
<comment type="caution">
    <text evidence="3">The sequence shown here is derived from an EMBL/GenBank/DDBJ whole genome shotgun (WGS) entry which is preliminary data.</text>
</comment>
<dbReference type="EMBL" id="AWSD01000317">
    <property type="protein sequence ID" value="ERH16051.1"/>
    <property type="molecule type" value="Genomic_DNA"/>
</dbReference>
<keyword evidence="2" id="KW-0472">Membrane</keyword>
<dbReference type="RefSeq" id="WP_021607335.1">
    <property type="nucleotide sequence ID" value="NZ_KE951778.1"/>
</dbReference>
<feature type="transmembrane region" description="Helical" evidence="2">
    <location>
        <begin position="51"/>
        <end position="69"/>
    </location>
</feature>
<feature type="compositionally biased region" description="Acidic residues" evidence="1">
    <location>
        <begin position="13"/>
        <end position="23"/>
    </location>
</feature>
<feature type="transmembrane region" description="Helical" evidence="2">
    <location>
        <begin position="418"/>
        <end position="439"/>
    </location>
</feature>
<dbReference type="AlphaFoldDB" id="U1Q0B0"/>